<dbReference type="InterPro" id="IPR036237">
    <property type="entry name" value="Xyl_isomerase-like_sf"/>
</dbReference>
<dbReference type="PANTHER" id="PTHR12110">
    <property type="entry name" value="HYDROXYPYRUVATE ISOMERASE"/>
    <property type="match status" value="1"/>
</dbReference>
<sequence>MIRNFVLVLISLLSVTVTANEPLFPQKPGMVSYTYRNEFAKDFAGTLDTIVGLGITDMEFSNLFGKSASEIRTMLDQRGMKCSSFGVSYAALRNNTHEVAQNAKKLGASFVRVAWVPNRQPFTLELAEQTTREFNEIGRRLRNEFGLTFCYHNHGYEFAKHGDGTLFDVLMAQTNPQDVFIELDILWVQFPGADPVKLIQQYGPRIKLMHLKDLKKGIVGDLSGKTATENDVALGDGQIDIPGVLAAAKKAGVEHYYLEDESPSIETQIPKSIAYLKSL</sequence>
<feature type="chain" id="PRO_5047546977" evidence="1">
    <location>
        <begin position="20"/>
        <end position="279"/>
    </location>
</feature>
<evidence type="ECO:0000256" key="1">
    <source>
        <dbReference type="SAM" id="SignalP"/>
    </source>
</evidence>
<protein>
    <submittedName>
        <fullName evidence="3">Sugar phosphate isomerase/epimerase</fullName>
    </submittedName>
</protein>
<dbReference type="Proteomes" id="UP001158067">
    <property type="component" value="Unassembled WGS sequence"/>
</dbReference>
<evidence type="ECO:0000259" key="2">
    <source>
        <dbReference type="Pfam" id="PF01261"/>
    </source>
</evidence>
<dbReference type="SUPFAM" id="SSF51658">
    <property type="entry name" value="Xylose isomerase-like"/>
    <property type="match status" value="1"/>
</dbReference>
<comment type="caution">
    <text evidence="3">The sequence shown here is derived from an EMBL/GenBank/DDBJ whole genome shotgun (WGS) entry which is preliminary data.</text>
</comment>
<accession>A0ABY1PW88</accession>
<dbReference type="Gene3D" id="3.20.20.150">
    <property type="entry name" value="Divalent-metal-dependent TIM barrel enzymes"/>
    <property type="match status" value="1"/>
</dbReference>
<organism evidence="3 4">
    <name type="scientific">Neorhodopirellula lusitana</name>
    <dbReference type="NCBI Taxonomy" id="445327"/>
    <lineage>
        <taxon>Bacteria</taxon>
        <taxon>Pseudomonadati</taxon>
        <taxon>Planctomycetota</taxon>
        <taxon>Planctomycetia</taxon>
        <taxon>Pirellulales</taxon>
        <taxon>Pirellulaceae</taxon>
        <taxon>Neorhodopirellula</taxon>
    </lineage>
</organism>
<keyword evidence="1" id="KW-0732">Signal</keyword>
<dbReference type="InterPro" id="IPR013022">
    <property type="entry name" value="Xyl_isomerase-like_TIM-brl"/>
</dbReference>
<evidence type="ECO:0000313" key="3">
    <source>
        <dbReference type="EMBL" id="SMP46707.1"/>
    </source>
</evidence>
<evidence type="ECO:0000313" key="4">
    <source>
        <dbReference type="Proteomes" id="UP001158067"/>
    </source>
</evidence>
<dbReference type="GO" id="GO:0016853">
    <property type="term" value="F:isomerase activity"/>
    <property type="evidence" value="ECO:0007669"/>
    <property type="project" value="UniProtKB-KW"/>
</dbReference>
<name>A0ABY1PW88_9BACT</name>
<proteinExistence type="predicted"/>
<dbReference type="InterPro" id="IPR050312">
    <property type="entry name" value="IolE/XylAMocC-like"/>
</dbReference>
<dbReference type="EMBL" id="FXUG01000002">
    <property type="protein sequence ID" value="SMP46707.1"/>
    <property type="molecule type" value="Genomic_DNA"/>
</dbReference>
<dbReference type="RefSeq" id="WP_283431503.1">
    <property type="nucleotide sequence ID" value="NZ_FXUG01000002.1"/>
</dbReference>
<keyword evidence="3" id="KW-0413">Isomerase</keyword>
<dbReference type="Pfam" id="PF01261">
    <property type="entry name" value="AP_endonuc_2"/>
    <property type="match status" value="1"/>
</dbReference>
<dbReference type="PANTHER" id="PTHR12110:SF41">
    <property type="entry name" value="INOSOSE DEHYDRATASE"/>
    <property type="match status" value="1"/>
</dbReference>
<gene>
    <name evidence="3" type="ORF">SAMN06265222_102167</name>
</gene>
<feature type="signal peptide" evidence="1">
    <location>
        <begin position="1"/>
        <end position="19"/>
    </location>
</feature>
<reference evidence="3 4" key="1">
    <citation type="submission" date="2017-05" db="EMBL/GenBank/DDBJ databases">
        <authorList>
            <person name="Varghese N."/>
            <person name="Submissions S."/>
        </authorList>
    </citation>
    <scope>NUCLEOTIDE SEQUENCE [LARGE SCALE GENOMIC DNA]</scope>
    <source>
        <strain evidence="3 4">DSM 25457</strain>
    </source>
</reference>
<feature type="domain" description="Xylose isomerase-like TIM barrel" evidence="2">
    <location>
        <begin position="54"/>
        <end position="278"/>
    </location>
</feature>
<keyword evidence="4" id="KW-1185">Reference proteome</keyword>